<dbReference type="Gene3D" id="3.40.50.2300">
    <property type="match status" value="2"/>
</dbReference>
<sequence>MHMLVLLLVIAQGVSANNILIGMEGPAQSFSTDEENLGMHLAIKHVNAQGGIHGRKIEVAAYPRGRENIVEQALENVQRLNEEDLVFLLFNFGGPAAVPIGEYAMHNNLPYLFPHTALLTVDGDRHVFTSFPRYAGESRVMLRYLAGTVGAERIAVIHADNIYGDYFAGRARELAGETGYTFVGNRALDRNPQDALAEMQALRDENPDVLIMALYPAGAKKVVEAKAAMDWDIRLVSSGPLTDEQYLNVGGGAAEGTLGFCHYPDPNESDAPGIVEYRKLMARYFPGHELNRYSLYGYVFGSLVVEGLERAGADLTRERFLDAMDSIRDWDSGGILPPVSFSAADHHAQDAGFICELKDGRFLALSDWVTP</sequence>
<accession>A0A7D9H3Y6</accession>
<dbReference type="PANTHER" id="PTHR47235">
    <property type="entry name" value="BLR6548 PROTEIN"/>
    <property type="match status" value="1"/>
</dbReference>
<dbReference type="InterPro" id="IPR028082">
    <property type="entry name" value="Peripla_BP_I"/>
</dbReference>
<dbReference type="EMBL" id="LR633967">
    <property type="protein sequence ID" value="VUX55836.1"/>
    <property type="molecule type" value="Genomic_DNA"/>
</dbReference>
<evidence type="ECO:0000256" key="1">
    <source>
        <dbReference type="ARBA" id="ARBA00010062"/>
    </source>
</evidence>
<keyword evidence="2" id="KW-0732">Signal</keyword>
<proteinExistence type="inferred from homology"/>
<reference evidence="4" key="1">
    <citation type="submission" date="2019-07" db="EMBL/GenBank/DDBJ databases">
        <authorList>
            <person name="Weber M."/>
            <person name="Kostadinov I."/>
            <person name="Kostadinov D I."/>
        </authorList>
    </citation>
    <scope>NUCLEOTIDE SEQUENCE</scope>
    <source>
        <strain evidence="4">Gfbio:sag-sample-m06:053724c1-46a9-4a36-b237-ea2bf867836b</strain>
    </source>
</reference>
<dbReference type="AlphaFoldDB" id="A0A7D9H3Y6"/>
<organism evidence="4">
    <name type="scientific">uncultured Woeseiaceae bacterium</name>
    <dbReference type="NCBI Taxonomy" id="1983305"/>
    <lineage>
        <taxon>Bacteria</taxon>
        <taxon>Pseudomonadati</taxon>
        <taxon>Pseudomonadota</taxon>
        <taxon>Gammaproteobacteria</taxon>
        <taxon>Woeseiales</taxon>
        <taxon>Woeseiaceae</taxon>
        <taxon>environmental samples</taxon>
    </lineage>
</organism>
<dbReference type="PANTHER" id="PTHR47235:SF1">
    <property type="entry name" value="BLR6548 PROTEIN"/>
    <property type="match status" value="1"/>
</dbReference>
<protein>
    <recommendedName>
        <fullName evidence="3">Leucine-binding protein domain-containing protein</fullName>
    </recommendedName>
</protein>
<dbReference type="CDD" id="cd06343">
    <property type="entry name" value="PBP1_ABC_ligand_binding-like"/>
    <property type="match status" value="1"/>
</dbReference>
<dbReference type="SUPFAM" id="SSF53822">
    <property type="entry name" value="Periplasmic binding protein-like I"/>
    <property type="match status" value="1"/>
</dbReference>
<evidence type="ECO:0000259" key="3">
    <source>
        <dbReference type="Pfam" id="PF13458"/>
    </source>
</evidence>
<comment type="similarity">
    <text evidence="1">Belongs to the leucine-binding protein family.</text>
</comment>
<dbReference type="InterPro" id="IPR028081">
    <property type="entry name" value="Leu-bd"/>
</dbReference>
<evidence type="ECO:0000256" key="2">
    <source>
        <dbReference type="ARBA" id="ARBA00022729"/>
    </source>
</evidence>
<name>A0A7D9H3Y6_9GAMM</name>
<evidence type="ECO:0000313" key="4">
    <source>
        <dbReference type="EMBL" id="VUX55836.1"/>
    </source>
</evidence>
<dbReference type="Pfam" id="PF13458">
    <property type="entry name" value="Peripla_BP_6"/>
    <property type="match status" value="1"/>
</dbReference>
<gene>
    <name evidence="4" type="ORF">JTBM06_V1_130013</name>
</gene>
<feature type="domain" description="Leucine-binding protein" evidence="3">
    <location>
        <begin position="20"/>
        <end position="360"/>
    </location>
</feature>